<dbReference type="KEGG" id="vg:16747462"/>
<dbReference type="RefSeq" id="YP_008493012.1">
    <property type="nucleotide sequence ID" value="NC_022233.1"/>
</dbReference>
<evidence type="ECO:0000313" key="6">
    <source>
        <dbReference type="Proteomes" id="UP000243849"/>
    </source>
</evidence>
<name>U3GTG6_9BETA</name>
<evidence type="ECO:0000256" key="4">
    <source>
        <dbReference type="ARBA" id="ARBA00023200"/>
    </source>
</evidence>
<gene>
    <name evidence="5" type="primary">U75</name>
</gene>
<organism evidence="5 6">
    <name type="scientific">Suid betaherpesvirus 2</name>
    <dbReference type="NCBI Taxonomy" id="1608255"/>
    <lineage>
        <taxon>Viruses</taxon>
        <taxon>Duplodnaviria</taxon>
        <taxon>Heunggongvirae</taxon>
        <taxon>Peploviricota</taxon>
        <taxon>Herviviricetes</taxon>
        <taxon>Herpesvirales</taxon>
        <taxon>Orthoherpesviridae</taxon>
        <taxon>Betaherpesvirinae</taxon>
        <taxon>Roseolovirus</taxon>
        <taxon>Roseolovirus suidbeta2</taxon>
    </lineage>
</organism>
<keyword evidence="2" id="KW-1040">Host Golgi apparatus</keyword>
<evidence type="ECO:0000256" key="1">
    <source>
        <dbReference type="ARBA" id="ARBA00022580"/>
    </source>
</evidence>
<dbReference type="GO" id="GO:0044423">
    <property type="term" value="C:virion component"/>
    <property type="evidence" value="ECO:0007669"/>
    <property type="project" value="UniProtKB-KW"/>
</dbReference>
<reference evidence="5 6" key="1">
    <citation type="submission" date="2013-05" db="EMBL/GenBank/DDBJ databases">
        <title>Genome organization and molecular characterization of porcine cytomegalovirus.</title>
        <authorList>
            <person name="Gu W."/>
            <person name="Zhou L."/>
            <person name="Ge X."/>
            <person name="Guo X."/>
            <person name="Yang H."/>
        </authorList>
    </citation>
    <scope>NUCLEOTIDE SEQUENCE [LARGE SCALE GENOMIC DNA]</scope>
    <source>
        <strain evidence="5 6">BJ09</strain>
    </source>
</reference>
<keyword evidence="4" id="KW-1035">Host cytoplasm</keyword>
<sequence length="205" mass="23194">MQRPKIIDLTISEGTIRFILENGTLLTSSQYMSECKSRVGFVGFSMVFILDNEDLFAELKVSEFQLKYRTGLLKAKSETEFLLSGLIYSLEHLALKNHVLTDIDNYLHTLRPSTPIIRLLVNTCHKLINTSKFLFYDETYLKVPLVVQLYTESKKSNASIICDTLFGKTESTPISTSIAEKVCKDTGNTVLTVLKNSFNNTNMTD</sequence>
<keyword evidence="6" id="KW-1185">Reference proteome</keyword>
<proteinExistence type="predicted"/>
<dbReference type="InterPro" id="IPR002600">
    <property type="entry name" value="Herpes_UL7"/>
</dbReference>
<evidence type="ECO:0000256" key="2">
    <source>
        <dbReference type="ARBA" id="ARBA00022812"/>
    </source>
</evidence>
<evidence type="ECO:0000256" key="3">
    <source>
        <dbReference type="ARBA" id="ARBA00022844"/>
    </source>
</evidence>
<dbReference type="Proteomes" id="UP000243849">
    <property type="component" value="Segment"/>
</dbReference>
<protein>
    <submittedName>
        <fullName evidence="5">Tegument protein</fullName>
    </submittedName>
</protein>
<evidence type="ECO:0000313" key="5">
    <source>
        <dbReference type="EMBL" id="AGT99267.1"/>
    </source>
</evidence>
<dbReference type="GeneID" id="16747462"/>
<keyword evidence="3" id="KW-0946">Virion</keyword>
<keyword evidence="1" id="KW-0920">Virion tegument</keyword>
<dbReference type="Pfam" id="PF01677">
    <property type="entry name" value="Herpes_UL7"/>
    <property type="match status" value="1"/>
</dbReference>
<dbReference type="EMBL" id="KF017583">
    <property type="protein sequence ID" value="AGT99267.1"/>
    <property type="molecule type" value="Genomic_DNA"/>
</dbReference>
<accession>U3GTG6</accession>